<feature type="compositionally biased region" description="Basic and acidic residues" evidence="1">
    <location>
        <begin position="301"/>
        <end position="312"/>
    </location>
</feature>
<organism evidence="2 3">
    <name type="scientific">Neohortaea acidophila</name>
    <dbReference type="NCBI Taxonomy" id="245834"/>
    <lineage>
        <taxon>Eukaryota</taxon>
        <taxon>Fungi</taxon>
        <taxon>Dikarya</taxon>
        <taxon>Ascomycota</taxon>
        <taxon>Pezizomycotina</taxon>
        <taxon>Dothideomycetes</taxon>
        <taxon>Dothideomycetidae</taxon>
        <taxon>Mycosphaerellales</taxon>
        <taxon>Teratosphaeriaceae</taxon>
        <taxon>Neohortaea</taxon>
    </lineage>
</organism>
<feature type="region of interest" description="Disordered" evidence="1">
    <location>
        <begin position="222"/>
        <end position="323"/>
    </location>
</feature>
<feature type="compositionally biased region" description="Low complexity" evidence="1">
    <location>
        <begin position="229"/>
        <end position="250"/>
    </location>
</feature>
<reference evidence="2" key="1">
    <citation type="journal article" date="2020" name="Stud. Mycol.">
        <title>101 Dothideomycetes genomes: a test case for predicting lifestyles and emergence of pathogens.</title>
        <authorList>
            <person name="Haridas S."/>
            <person name="Albert R."/>
            <person name="Binder M."/>
            <person name="Bloem J."/>
            <person name="Labutti K."/>
            <person name="Salamov A."/>
            <person name="Andreopoulos B."/>
            <person name="Baker S."/>
            <person name="Barry K."/>
            <person name="Bills G."/>
            <person name="Bluhm B."/>
            <person name="Cannon C."/>
            <person name="Castanera R."/>
            <person name="Culley D."/>
            <person name="Daum C."/>
            <person name="Ezra D."/>
            <person name="Gonzalez J."/>
            <person name="Henrissat B."/>
            <person name="Kuo A."/>
            <person name="Liang C."/>
            <person name="Lipzen A."/>
            <person name="Lutzoni F."/>
            <person name="Magnuson J."/>
            <person name="Mondo S."/>
            <person name="Nolan M."/>
            <person name="Ohm R."/>
            <person name="Pangilinan J."/>
            <person name="Park H.-J."/>
            <person name="Ramirez L."/>
            <person name="Alfaro M."/>
            <person name="Sun H."/>
            <person name="Tritt A."/>
            <person name="Yoshinaga Y."/>
            <person name="Zwiers L.-H."/>
            <person name="Turgeon B."/>
            <person name="Goodwin S."/>
            <person name="Spatafora J."/>
            <person name="Crous P."/>
            <person name="Grigoriev I."/>
        </authorList>
    </citation>
    <scope>NUCLEOTIDE SEQUENCE</scope>
    <source>
        <strain evidence="2">CBS 113389</strain>
    </source>
</reference>
<evidence type="ECO:0000256" key="1">
    <source>
        <dbReference type="SAM" id="MobiDB-lite"/>
    </source>
</evidence>
<protein>
    <recommendedName>
        <fullName evidence="4">BTB domain-containing protein</fullName>
    </recommendedName>
</protein>
<evidence type="ECO:0000313" key="3">
    <source>
        <dbReference type="Proteomes" id="UP000799767"/>
    </source>
</evidence>
<dbReference type="EMBL" id="MU001638">
    <property type="protein sequence ID" value="KAF2481353.1"/>
    <property type="molecule type" value="Genomic_DNA"/>
</dbReference>
<feature type="region of interest" description="Disordered" evidence="1">
    <location>
        <begin position="1"/>
        <end position="31"/>
    </location>
</feature>
<dbReference type="GeneID" id="54479257"/>
<name>A0A6A6PPJ0_9PEZI</name>
<dbReference type="AlphaFoldDB" id="A0A6A6PPJ0"/>
<dbReference type="Proteomes" id="UP000799767">
    <property type="component" value="Unassembled WGS sequence"/>
</dbReference>
<accession>A0A6A6PPJ0</accession>
<feature type="compositionally biased region" description="Basic residues" evidence="1">
    <location>
        <begin position="286"/>
        <end position="297"/>
    </location>
</feature>
<gene>
    <name evidence="2" type="ORF">BDY17DRAFT_355076</name>
</gene>
<proteinExistence type="predicted"/>
<feature type="compositionally biased region" description="Polar residues" evidence="1">
    <location>
        <begin position="1"/>
        <end position="28"/>
    </location>
</feature>
<dbReference type="OrthoDB" id="10675329at2759"/>
<dbReference type="RefSeq" id="XP_033587923.1">
    <property type="nucleotide sequence ID" value="XM_033738255.1"/>
</dbReference>
<evidence type="ECO:0000313" key="2">
    <source>
        <dbReference type="EMBL" id="KAF2481353.1"/>
    </source>
</evidence>
<sequence>MTIIGNQSRFSKNDADQANGQPKTSTAAHQPEDVHLLLDGALIEIVPLRLLQRFSQRVRKAFSGEAAHIRPKSLDLTHPALWNQPSPEAFKAAFAWMRRVAPYRCPAHDLPAFGPSEPDAQPLPPLIDLYAAAQSLEFCVFPRKLKDYLLGRLSNFPPLLPDLTLVHYHLPVEDIVMTRLLTSYVEHRGIYTAQQTGEFLRYINEGDAAGWDGALWRRFKKVEAHHRQQQQPVPSGPAAAAAPVPSASQSTPGPALRHFSPPLERPPQSRKQQRLPWCPKEEGNKHPRLRLRRHPSWNRRAMREASAEDTSRAHHSGGLTPHALEQNDVSKLPRGDTTYSWSIVHTARASTCI</sequence>
<evidence type="ECO:0008006" key="4">
    <source>
        <dbReference type="Google" id="ProtNLM"/>
    </source>
</evidence>
<keyword evidence="3" id="KW-1185">Reference proteome</keyword>